<dbReference type="EMBL" id="CP002100">
    <property type="protein sequence ID" value="ADN50547.1"/>
    <property type="molecule type" value="Genomic_DNA"/>
</dbReference>
<reference evidence="4" key="2">
    <citation type="journal article" date="2010" name="Stand. Genomic Sci.">
        <title>Complete genome sequence of Vulcanisaeta distributa type strain (IC-017T).</title>
        <authorList>
            <person name="Mavromatis K."/>
            <person name="Sikorski J."/>
            <person name="Pabst E."/>
            <person name="Teshima H."/>
            <person name="Lapidus A."/>
            <person name="Lucas S."/>
            <person name="Nolan M."/>
            <person name="Glavina Del Rio T."/>
            <person name="Cheng J."/>
            <person name="Bruce D."/>
            <person name="Goodwin L."/>
            <person name="Pitluck S."/>
            <person name="Liolios K."/>
            <person name="Ivanova N."/>
            <person name="Mikhailova N."/>
            <person name="Pati A."/>
            <person name="Chen A."/>
            <person name="Palaniappan K."/>
            <person name="Land M."/>
            <person name="Hauser L."/>
            <person name="Chang Y."/>
            <person name="Jeffries C."/>
            <person name="Rohde M."/>
            <person name="Spring S."/>
            <person name="Goker M."/>
            <person name="Wirth R."/>
            <person name="Woyke T."/>
            <person name="Bristow J."/>
            <person name="Eisen J."/>
            <person name="Markowitz V."/>
            <person name="Hugenholtz P."/>
            <person name="Klenk H."/>
            <person name="Kyrpides N."/>
        </authorList>
    </citation>
    <scope>NUCLEOTIDE SEQUENCE [LARGE SCALE GENOMIC DNA]</scope>
    <source>
        <strain evidence="4">DSM 14429 / JCM 11212 / NBRC 100878 / IC-017</strain>
    </source>
</reference>
<dbReference type="Proteomes" id="UP000006681">
    <property type="component" value="Chromosome"/>
</dbReference>
<dbReference type="InterPro" id="IPR005537">
    <property type="entry name" value="RAMP_III_fam"/>
</dbReference>
<feature type="domain" description="CRISPR type III-associated protein" evidence="2">
    <location>
        <begin position="121"/>
        <end position="290"/>
    </location>
</feature>
<accession>E1QQX7</accession>
<keyword evidence="1" id="KW-0051">Antiviral defense</keyword>
<sequence>MAVRPSETNVISHIRREFIKWIQTIGAGGAQTRVGTGRGRGGSSSTTNVREYINERARGLMEDLVKAYSCNNLGELLRRVNDNITEVKESLKSLGYEELIDSTYITISRLVVGLRNPYMEVLETGIAWDPYWNLPYIPSSSLKGAINSAAQGTPCSRALSPTDEEGNPAEVSPIVVLDSYPVYCPANGGLLTLDIINPHYREGEGAISEPQVNPTPIPFLAISKGVGFRVVVMINRSRLRYKCGGRDVGEYVYMDSKCQGACMVKEISDIVMKALNNGLGAKTALGYGRMIRQKP</sequence>
<name>E1QQX7_VULDI</name>
<evidence type="ECO:0000313" key="3">
    <source>
        <dbReference type="EMBL" id="ADN50547.1"/>
    </source>
</evidence>
<organism evidence="3 4">
    <name type="scientific">Vulcanisaeta distributa (strain DSM 14429 / JCM 11212 / NBRC 100878 / IC-017)</name>
    <dbReference type="NCBI Taxonomy" id="572478"/>
    <lineage>
        <taxon>Archaea</taxon>
        <taxon>Thermoproteota</taxon>
        <taxon>Thermoprotei</taxon>
        <taxon>Thermoproteales</taxon>
        <taxon>Thermoproteaceae</taxon>
        <taxon>Vulcanisaeta</taxon>
    </lineage>
</organism>
<dbReference type="RefSeq" id="WP_013336272.1">
    <property type="nucleotide sequence ID" value="NC_014537.1"/>
</dbReference>
<dbReference type="PANTHER" id="PTHR39965">
    <property type="entry name" value="CRISPR SYSTEM CMR SUBUNIT CMR6"/>
    <property type="match status" value="1"/>
</dbReference>
<evidence type="ECO:0000256" key="1">
    <source>
        <dbReference type="ARBA" id="ARBA00023118"/>
    </source>
</evidence>
<protein>
    <submittedName>
        <fullName evidence="3">CRISPR-associated RAMP protein, Cmr6 family</fullName>
    </submittedName>
</protein>
<dbReference type="NCBIfam" id="TIGR01898">
    <property type="entry name" value="cas_TM1791_cmr6"/>
    <property type="match status" value="1"/>
</dbReference>
<dbReference type="eggNOG" id="arCOG02661">
    <property type="taxonomic scope" value="Archaea"/>
</dbReference>
<dbReference type="GO" id="GO:0051607">
    <property type="term" value="P:defense response to virus"/>
    <property type="evidence" value="ECO:0007669"/>
    <property type="project" value="UniProtKB-KW"/>
</dbReference>
<dbReference type="HOGENOM" id="CLU_053305_3_0_2"/>
<dbReference type="Pfam" id="PF03787">
    <property type="entry name" value="RAMPs"/>
    <property type="match status" value="1"/>
</dbReference>
<dbReference type="STRING" id="572478.Vdis_1160"/>
<dbReference type="KEGG" id="vdi:Vdis_1160"/>
<proteinExistence type="predicted"/>
<dbReference type="InterPro" id="IPR010172">
    <property type="entry name" value="CRISPR-assoc_prot_TM1791"/>
</dbReference>
<dbReference type="OrthoDB" id="86328at2157"/>
<dbReference type="AlphaFoldDB" id="E1QQX7"/>
<evidence type="ECO:0000259" key="2">
    <source>
        <dbReference type="Pfam" id="PF03787"/>
    </source>
</evidence>
<gene>
    <name evidence="3" type="ordered locus">Vdis_1160</name>
</gene>
<evidence type="ECO:0000313" key="4">
    <source>
        <dbReference type="Proteomes" id="UP000006681"/>
    </source>
</evidence>
<dbReference type="PANTHER" id="PTHR39965:SF1">
    <property type="entry name" value="CRISPR SYSTEM CMR SUBUNIT CMR6"/>
    <property type="match status" value="1"/>
</dbReference>
<dbReference type="GeneID" id="9752092"/>
<reference evidence="3 4" key="1">
    <citation type="journal article" date="2010" name="Stand. Genomic Sci.">
        <title>Complete genome sequence of Vulcanisaeta distributa type strain (IC-017).</title>
        <authorList>
            <person name="Mavromatis K."/>
            <person name="Sikorski J."/>
            <person name="Pabst E."/>
            <person name="Teshima H."/>
            <person name="Lapidus A."/>
            <person name="Lucas S."/>
            <person name="Nolan M."/>
            <person name="Glavina Del Rio T."/>
            <person name="Cheng J.F."/>
            <person name="Bruce D."/>
            <person name="Goodwin L."/>
            <person name="Pitluck S."/>
            <person name="Liolios K."/>
            <person name="Ivanova N."/>
            <person name="Mikhailova N."/>
            <person name="Pati A."/>
            <person name="Chen A."/>
            <person name="Palaniappan K."/>
            <person name="Land M."/>
            <person name="Hauser L."/>
            <person name="Chang Y.J."/>
            <person name="Jeffries C.D."/>
            <person name="Rohde M."/>
            <person name="Spring S."/>
            <person name="Goker M."/>
            <person name="Wirth R."/>
            <person name="Woyke T."/>
            <person name="Bristow J."/>
            <person name="Eisen J.A."/>
            <person name="Markowitz V."/>
            <person name="Hugenholtz P."/>
            <person name="Klenk H.P."/>
            <person name="Kyrpides N.C."/>
        </authorList>
    </citation>
    <scope>NUCLEOTIDE SEQUENCE [LARGE SCALE GENOMIC DNA]</scope>
    <source>
        <strain evidence="4">DSM 14429 / JCM 11212 / NBRC 100878 / IC-017</strain>
    </source>
</reference>
<keyword evidence="4" id="KW-1185">Reference proteome</keyword>